<dbReference type="NCBIfam" id="NF045835">
    <property type="entry name" value="P60_lipo"/>
    <property type="match status" value="1"/>
</dbReference>
<protein>
    <recommendedName>
        <fullName evidence="4">Lipoprotein</fullName>
    </recommendedName>
</protein>
<dbReference type="RefSeq" id="WP_131613608.1">
    <property type="nucleotide sequence ID" value="NZ_PSZP01000024.1"/>
</dbReference>
<feature type="chain" id="PRO_5020492806" description="Lipoprotein" evidence="1">
    <location>
        <begin position="25"/>
        <end position="445"/>
    </location>
</feature>
<evidence type="ECO:0008006" key="4">
    <source>
        <dbReference type="Google" id="ProtNLM"/>
    </source>
</evidence>
<dbReference type="EMBL" id="PSZP01000024">
    <property type="protein sequence ID" value="TCG10723.1"/>
    <property type="molecule type" value="Genomic_DNA"/>
</dbReference>
<keyword evidence="3" id="KW-1185">Reference proteome</keyword>
<organism evidence="2 3">
    <name type="scientific">Mycoplasma todarodis</name>
    <dbReference type="NCBI Taxonomy" id="1937191"/>
    <lineage>
        <taxon>Bacteria</taxon>
        <taxon>Bacillati</taxon>
        <taxon>Mycoplasmatota</taxon>
        <taxon>Mollicutes</taxon>
        <taxon>Mycoplasmataceae</taxon>
        <taxon>Mycoplasma</taxon>
    </lineage>
</organism>
<sequence>MKLNKKIILPFASLVTISAPIAVAISCGNSEKTAEENQKDSILKSGSDYLLETYLSAVNKNEFGEKEYQKNLKAAWKFWAASKIMTSNTYWADQVKGLKAEGDRGGASWDDADFTNGKVWISGTDGKEIKLKTGDDIKAKTYPSWELAQEIMKKKPTLKWGLELENLLMVQRYLTSFKESEFKKVYKKEKDEPKNYDRTDQYFFFEKYLKENTPTLIWKQSVTDQLDRGPISQEVIKSAAEFNALNPRAHSLQKPNLVKDNWLETAKDNKDKTHPTLTDKLGDLYNFKGISSAGISKGELDYSDSALRKRLKDNQSESGWVNKDGNIENEAHVIIGEKSTDSIYAMQFLPWFDAKDSNGKQIDDVKKAGEIDNDKSFWRLDSFLLTKDKKNVTENGQKLIFTLAQADSGLITNARKFMLDIRQYHLRTDNEDLREILLGKDVIKK</sequence>
<name>A0A4R0XJD0_9MOLU</name>
<dbReference type="InterPro" id="IPR054783">
    <property type="entry name" value="P60-like"/>
</dbReference>
<accession>A0A4R0XJD0</accession>
<reference evidence="2 3" key="1">
    <citation type="submission" date="2018-02" db="EMBL/GenBank/DDBJ databases">
        <title>Mycoplasma marinum and Mycoplasma todarodis sp. nov., moderately halophilic and psychrotolerant mycoplasmas isolated from cephalopods.</title>
        <authorList>
            <person name="Viver T."/>
        </authorList>
    </citation>
    <scope>NUCLEOTIDE SEQUENCE [LARGE SCALE GENOMIC DNA]</scope>
    <source>
        <strain evidence="2 3">5H</strain>
    </source>
</reference>
<proteinExistence type="predicted"/>
<dbReference type="PROSITE" id="PS51257">
    <property type="entry name" value="PROKAR_LIPOPROTEIN"/>
    <property type="match status" value="1"/>
</dbReference>
<evidence type="ECO:0000256" key="1">
    <source>
        <dbReference type="SAM" id="SignalP"/>
    </source>
</evidence>
<comment type="caution">
    <text evidence="2">The sequence shown here is derived from an EMBL/GenBank/DDBJ whole genome shotgun (WGS) entry which is preliminary data.</text>
</comment>
<dbReference type="OrthoDB" id="9826838at2"/>
<dbReference type="AlphaFoldDB" id="A0A4R0XJD0"/>
<evidence type="ECO:0000313" key="3">
    <source>
        <dbReference type="Proteomes" id="UP000291072"/>
    </source>
</evidence>
<dbReference type="Proteomes" id="UP000291072">
    <property type="component" value="Unassembled WGS sequence"/>
</dbReference>
<keyword evidence="1" id="KW-0732">Signal</keyword>
<feature type="signal peptide" evidence="1">
    <location>
        <begin position="1"/>
        <end position="24"/>
    </location>
</feature>
<evidence type="ECO:0000313" key="2">
    <source>
        <dbReference type="EMBL" id="TCG10723.1"/>
    </source>
</evidence>
<gene>
    <name evidence="2" type="ORF">C4B25_03205</name>
</gene>